<dbReference type="InterPro" id="IPR011990">
    <property type="entry name" value="TPR-like_helical_dom_sf"/>
</dbReference>
<proteinExistence type="predicted"/>
<dbReference type="SUPFAM" id="SSF48452">
    <property type="entry name" value="TPR-like"/>
    <property type="match status" value="1"/>
</dbReference>
<dbReference type="RefSeq" id="WP_166694025.1">
    <property type="nucleotide sequence ID" value="NZ_WAEL01000012.1"/>
</dbReference>
<feature type="transmembrane region" description="Helical" evidence="1">
    <location>
        <begin position="154"/>
        <end position="174"/>
    </location>
</feature>
<protein>
    <recommendedName>
        <fullName evidence="4">Tetratricopeptide repeat protein</fullName>
    </recommendedName>
</protein>
<keyword evidence="3" id="KW-1185">Reference proteome</keyword>
<keyword evidence="1" id="KW-0812">Transmembrane</keyword>
<feature type="transmembrane region" description="Helical" evidence="1">
    <location>
        <begin position="20"/>
        <end position="40"/>
    </location>
</feature>
<feature type="transmembrane region" description="Helical" evidence="1">
    <location>
        <begin position="47"/>
        <end position="67"/>
    </location>
</feature>
<reference evidence="3" key="1">
    <citation type="submission" date="2019-09" db="EMBL/GenBank/DDBJ databases">
        <authorList>
            <person name="Jung D.-H."/>
        </authorList>
    </citation>
    <scope>NUCLEOTIDE SEQUENCE [LARGE SCALE GENOMIC DNA]</scope>
    <source>
        <strain evidence="3">JA-25</strain>
    </source>
</reference>
<accession>A0ABX0QM24</accession>
<name>A0ABX0QM24_9BACT</name>
<comment type="caution">
    <text evidence="2">The sequence shown here is derived from an EMBL/GenBank/DDBJ whole genome shotgun (WGS) entry which is preliminary data.</text>
</comment>
<evidence type="ECO:0000313" key="3">
    <source>
        <dbReference type="Proteomes" id="UP000606008"/>
    </source>
</evidence>
<evidence type="ECO:0000313" key="2">
    <source>
        <dbReference type="EMBL" id="NID13505.1"/>
    </source>
</evidence>
<reference evidence="3" key="2">
    <citation type="submission" date="2023-07" db="EMBL/GenBank/DDBJ databases">
        <authorList>
            <person name="Jung D.-H."/>
        </authorList>
    </citation>
    <scope>NUCLEOTIDE SEQUENCE [LARGE SCALE GENOMIC DNA]</scope>
    <source>
        <strain evidence="3">JA-25</strain>
    </source>
</reference>
<sequence length="443" mass="48548">MKTTDELSTKKRLLSDTVGVSVYLFIAFSIGIGFVWNGSVSGKPHTAVLWAFACFMLGALIGFLFGIPKVLQGNAVTAVPLNAATPSVAPSAASAQRTPNSYDLRVNTNLEQISDWLTKIIVGLGLVELRTAPARLKRAADYIATGIGPNTQHFAAGLIVYFIILGFIGAYLITRLYITGAFSRADQNAMLQQQEDRQRVENLILPEPGQEKQVTPLTDDDKKAAKNVASKPLANLSTPTERSVWAKAQLSLGNYANAVKAYGTVISELSEDPASRFAYATALYYSGAKEMAYQQLREAYNRLTSETDKVLRRNVYRFLTYVALYLDPPKGFDDAIRFGEEYVGDSKNLVSAGVWTNLAAAYGQKMKWLLANNSTDQITLDQTKARALAVVQKTVSMGERWKRKVRELMDKDFPGKDPAENDLEVFASDAVFRAAAGLPELNG</sequence>
<dbReference type="Proteomes" id="UP000606008">
    <property type="component" value="Unassembled WGS sequence"/>
</dbReference>
<dbReference type="EMBL" id="WAEL01000012">
    <property type="protein sequence ID" value="NID13505.1"/>
    <property type="molecule type" value="Genomic_DNA"/>
</dbReference>
<evidence type="ECO:0008006" key="4">
    <source>
        <dbReference type="Google" id="ProtNLM"/>
    </source>
</evidence>
<keyword evidence="1" id="KW-0472">Membrane</keyword>
<keyword evidence="1" id="KW-1133">Transmembrane helix</keyword>
<organism evidence="2 3">
    <name type="scientific">Fibrivirga algicola</name>
    <dbReference type="NCBI Taxonomy" id="2950420"/>
    <lineage>
        <taxon>Bacteria</taxon>
        <taxon>Pseudomonadati</taxon>
        <taxon>Bacteroidota</taxon>
        <taxon>Cytophagia</taxon>
        <taxon>Cytophagales</taxon>
        <taxon>Spirosomataceae</taxon>
        <taxon>Fibrivirga</taxon>
    </lineage>
</organism>
<dbReference type="Gene3D" id="1.25.40.10">
    <property type="entry name" value="Tetratricopeptide repeat domain"/>
    <property type="match status" value="1"/>
</dbReference>
<gene>
    <name evidence="2" type="ORF">F7231_25285</name>
</gene>
<evidence type="ECO:0000256" key="1">
    <source>
        <dbReference type="SAM" id="Phobius"/>
    </source>
</evidence>